<protein>
    <submittedName>
        <fullName evidence="1">Uncharacterized protein</fullName>
    </submittedName>
</protein>
<dbReference type="EMBL" id="CADIKF010000014">
    <property type="protein sequence ID" value="CAB3755725.1"/>
    <property type="molecule type" value="Genomic_DNA"/>
</dbReference>
<name>A0A6J5DS44_9BURK</name>
<gene>
    <name evidence="1" type="ORF">LMG29739_02267</name>
</gene>
<dbReference type="AlphaFoldDB" id="A0A6J5DS44"/>
<accession>A0A6J5DS44</accession>
<evidence type="ECO:0000313" key="2">
    <source>
        <dbReference type="Proteomes" id="UP000494329"/>
    </source>
</evidence>
<dbReference type="Proteomes" id="UP000494329">
    <property type="component" value="Unassembled WGS sequence"/>
</dbReference>
<keyword evidence="2" id="KW-1185">Reference proteome</keyword>
<proteinExistence type="predicted"/>
<organism evidence="1 2">
    <name type="scientific">Paraburkholderia solisilvae</name>
    <dbReference type="NCBI Taxonomy" id="624376"/>
    <lineage>
        <taxon>Bacteria</taxon>
        <taxon>Pseudomonadati</taxon>
        <taxon>Pseudomonadota</taxon>
        <taxon>Betaproteobacteria</taxon>
        <taxon>Burkholderiales</taxon>
        <taxon>Burkholderiaceae</taxon>
        <taxon>Paraburkholderia</taxon>
    </lineage>
</organism>
<reference evidence="1 2" key="1">
    <citation type="submission" date="2020-04" db="EMBL/GenBank/DDBJ databases">
        <authorList>
            <person name="De Canck E."/>
        </authorList>
    </citation>
    <scope>NUCLEOTIDE SEQUENCE [LARGE SCALE GENOMIC DNA]</scope>
    <source>
        <strain evidence="1 2">LMG 29739</strain>
    </source>
</reference>
<evidence type="ECO:0000313" key="1">
    <source>
        <dbReference type="EMBL" id="CAB3755725.1"/>
    </source>
</evidence>
<sequence>MTARDAHFIWTAARAVCSHLLLTFGELNLAWDVHIVASGGIDAPAGAGWRTGK</sequence>